<reference evidence="1" key="1">
    <citation type="journal article" date="2015" name="Nature">
        <title>Complex archaea that bridge the gap between prokaryotes and eukaryotes.</title>
        <authorList>
            <person name="Spang A."/>
            <person name="Saw J.H."/>
            <person name="Jorgensen S.L."/>
            <person name="Zaremba-Niedzwiedzka K."/>
            <person name="Martijn J."/>
            <person name="Lind A.E."/>
            <person name="van Eijk R."/>
            <person name="Schleper C."/>
            <person name="Guy L."/>
            <person name="Ettema T.J."/>
        </authorList>
    </citation>
    <scope>NUCLEOTIDE SEQUENCE</scope>
</reference>
<comment type="caution">
    <text evidence="1">The sequence shown here is derived from an EMBL/GenBank/DDBJ whole genome shotgun (WGS) entry which is preliminary data.</text>
</comment>
<accession>A0A0F9KEK0</accession>
<evidence type="ECO:0000313" key="1">
    <source>
        <dbReference type="EMBL" id="KKM80689.1"/>
    </source>
</evidence>
<feature type="non-terminal residue" evidence="1">
    <location>
        <position position="1"/>
    </location>
</feature>
<dbReference type="EMBL" id="LAZR01008141">
    <property type="protein sequence ID" value="KKM80689.1"/>
    <property type="molecule type" value="Genomic_DNA"/>
</dbReference>
<sequence>GVRNFGGRFARTELRFDREGSLVHERADI</sequence>
<dbReference type="AlphaFoldDB" id="A0A0F9KEK0"/>
<gene>
    <name evidence="1" type="ORF">LCGC14_1337290</name>
</gene>
<protein>
    <submittedName>
        <fullName evidence="1">Uncharacterized protein</fullName>
    </submittedName>
</protein>
<name>A0A0F9KEK0_9ZZZZ</name>
<proteinExistence type="predicted"/>
<organism evidence="1">
    <name type="scientific">marine sediment metagenome</name>
    <dbReference type="NCBI Taxonomy" id="412755"/>
    <lineage>
        <taxon>unclassified sequences</taxon>
        <taxon>metagenomes</taxon>
        <taxon>ecological metagenomes</taxon>
    </lineage>
</organism>